<keyword evidence="4" id="KW-1185">Reference proteome</keyword>
<keyword evidence="2" id="KW-0812">Transmembrane</keyword>
<feature type="region of interest" description="Disordered" evidence="1">
    <location>
        <begin position="211"/>
        <end position="243"/>
    </location>
</feature>
<keyword evidence="3" id="KW-0732">Signal</keyword>
<accession>A0A8B8AYS0</accession>
<feature type="chain" id="PRO_5034988696" evidence="3">
    <location>
        <begin position="23"/>
        <end position="243"/>
    </location>
</feature>
<evidence type="ECO:0000256" key="2">
    <source>
        <dbReference type="SAM" id="Phobius"/>
    </source>
</evidence>
<gene>
    <name evidence="5" type="primary">LOC111106067</name>
</gene>
<feature type="signal peptide" evidence="3">
    <location>
        <begin position="1"/>
        <end position="22"/>
    </location>
</feature>
<keyword evidence="2" id="KW-1133">Transmembrane helix</keyword>
<dbReference type="Proteomes" id="UP000694844">
    <property type="component" value="Chromosome 8"/>
</dbReference>
<dbReference type="KEGG" id="cvn:111106067"/>
<dbReference type="RefSeq" id="XP_022296297.1">
    <property type="nucleotide sequence ID" value="XM_022440589.1"/>
</dbReference>
<dbReference type="OrthoDB" id="6133745at2759"/>
<name>A0A8B8AYS0_CRAVI</name>
<evidence type="ECO:0000313" key="4">
    <source>
        <dbReference type="Proteomes" id="UP000694844"/>
    </source>
</evidence>
<evidence type="ECO:0000313" key="5">
    <source>
        <dbReference type="RefSeq" id="XP_022296297.1"/>
    </source>
</evidence>
<dbReference type="GeneID" id="111106067"/>
<keyword evidence="2" id="KW-0472">Membrane</keyword>
<sequence>MSTRTLGYSVLVALICVNCVIAETFFIDVDKNECVFYKSHQIDQFQSYEIVWHGYNIRGCWLSFYAEGSNIFSVDDYKICLEPVVWNMPDCASQLYLKYNNVKSLLCTDKHPETICYEPGMNVDIEVKMHDVSAWKVNTTSFTLKVYAKDTTYYGVGLVVASVCLWVVIVAVCTLARRRRQRSSIRRRHRTQSVYSLSGIDNVNYVPTVGPCNPPPYSPRDQHSPPAYSEEDPHKGDNLLSHI</sequence>
<reference evidence="5" key="1">
    <citation type="submission" date="2025-08" db="UniProtKB">
        <authorList>
            <consortium name="RefSeq"/>
        </authorList>
    </citation>
    <scope>IDENTIFICATION</scope>
    <source>
        <tissue evidence="5">Whole sample</tissue>
    </source>
</reference>
<proteinExistence type="predicted"/>
<dbReference type="AlphaFoldDB" id="A0A8B8AYS0"/>
<evidence type="ECO:0000256" key="3">
    <source>
        <dbReference type="SAM" id="SignalP"/>
    </source>
</evidence>
<organism evidence="4 5">
    <name type="scientific">Crassostrea virginica</name>
    <name type="common">Eastern oyster</name>
    <dbReference type="NCBI Taxonomy" id="6565"/>
    <lineage>
        <taxon>Eukaryota</taxon>
        <taxon>Metazoa</taxon>
        <taxon>Spiralia</taxon>
        <taxon>Lophotrochozoa</taxon>
        <taxon>Mollusca</taxon>
        <taxon>Bivalvia</taxon>
        <taxon>Autobranchia</taxon>
        <taxon>Pteriomorphia</taxon>
        <taxon>Ostreida</taxon>
        <taxon>Ostreoidea</taxon>
        <taxon>Ostreidae</taxon>
        <taxon>Crassostrea</taxon>
    </lineage>
</organism>
<feature type="transmembrane region" description="Helical" evidence="2">
    <location>
        <begin position="153"/>
        <end position="176"/>
    </location>
</feature>
<evidence type="ECO:0000256" key="1">
    <source>
        <dbReference type="SAM" id="MobiDB-lite"/>
    </source>
</evidence>
<protein>
    <submittedName>
        <fullName evidence="5">Uncharacterized protein LOC111106067</fullName>
    </submittedName>
</protein>